<gene>
    <name evidence="2" type="ORF">EOD39_9411</name>
</gene>
<dbReference type="Proteomes" id="UP000289886">
    <property type="component" value="Unassembled WGS sequence"/>
</dbReference>
<sequence>MEQSPEPVLEGSLQSQAGGSVPPDMEGEGSGTTTGLQPGIVQLSSLSEPQQAEAEAEAAVTAVAVLGGGGGEESGAVEVERAAEELAAVDSGADSEDGAEEMEGELSDSSLISDIPDSQPVNRGKKLYTLDEFKLFMESTKGKRGVKIENFFPDLRLFLHSAHIVTQKATLEEFDQRKRYRLKKYVQIIKEKIANDANQ</sequence>
<organism evidence="2 3">
    <name type="scientific">Acipenser ruthenus</name>
    <name type="common">Sterlet sturgeon</name>
    <dbReference type="NCBI Taxonomy" id="7906"/>
    <lineage>
        <taxon>Eukaryota</taxon>
        <taxon>Metazoa</taxon>
        <taxon>Chordata</taxon>
        <taxon>Craniata</taxon>
        <taxon>Vertebrata</taxon>
        <taxon>Euteleostomi</taxon>
        <taxon>Actinopterygii</taxon>
        <taxon>Chondrostei</taxon>
        <taxon>Acipenseriformes</taxon>
        <taxon>Acipenseridae</taxon>
        <taxon>Acipenser</taxon>
    </lineage>
</organism>
<evidence type="ECO:0000313" key="3">
    <source>
        <dbReference type="Proteomes" id="UP000289886"/>
    </source>
</evidence>
<feature type="compositionally biased region" description="Low complexity" evidence="1">
    <location>
        <begin position="107"/>
        <end position="118"/>
    </location>
</feature>
<protein>
    <submittedName>
        <fullName evidence="2">Uncharacterized protein</fullName>
    </submittedName>
</protein>
<feature type="compositionally biased region" description="Acidic residues" evidence="1">
    <location>
        <begin position="93"/>
        <end position="106"/>
    </location>
</feature>
<keyword evidence="3" id="KW-1185">Reference proteome</keyword>
<name>A0A662YY09_ACIRT</name>
<accession>A0A662YY09</accession>
<feature type="region of interest" description="Disordered" evidence="1">
    <location>
        <begin position="90"/>
        <end position="118"/>
    </location>
</feature>
<feature type="compositionally biased region" description="Polar residues" evidence="1">
    <location>
        <begin position="31"/>
        <end position="50"/>
    </location>
</feature>
<evidence type="ECO:0000313" key="2">
    <source>
        <dbReference type="EMBL" id="RXN00469.1"/>
    </source>
</evidence>
<dbReference type="AlphaFoldDB" id="A0A662YY09"/>
<proteinExistence type="predicted"/>
<feature type="region of interest" description="Disordered" evidence="1">
    <location>
        <begin position="1"/>
        <end position="55"/>
    </location>
</feature>
<dbReference type="EMBL" id="SCEB01000177">
    <property type="protein sequence ID" value="RXN00469.1"/>
    <property type="molecule type" value="Genomic_DNA"/>
</dbReference>
<reference evidence="2 3" key="1">
    <citation type="submission" date="2019-01" db="EMBL/GenBank/DDBJ databases">
        <title>Draft Genome and Complete Hox-Cluster Characterization of the Sterlet Sturgeon (Acipenser ruthenus).</title>
        <authorList>
            <person name="Wei Q."/>
        </authorList>
    </citation>
    <scope>NUCLEOTIDE SEQUENCE [LARGE SCALE GENOMIC DNA]</scope>
    <source>
        <strain evidence="2">WHYD16114868_AA</strain>
        <tissue evidence="2">Blood</tissue>
    </source>
</reference>
<evidence type="ECO:0000256" key="1">
    <source>
        <dbReference type="SAM" id="MobiDB-lite"/>
    </source>
</evidence>
<comment type="caution">
    <text evidence="2">The sequence shown here is derived from an EMBL/GenBank/DDBJ whole genome shotgun (WGS) entry which is preliminary data.</text>
</comment>